<gene>
    <name evidence="1" type="ORF">P167DRAFT_544800</name>
</gene>
<keyword evidence="2" id="KW-1185">Reference proteome</keyword>
<protein>
    <submittedName>
        <fullName evidence="1">Uncharacterized protein</fullName>
    </submittedName>
</protein>
<dbReference type="AlphaFoldDB" id="A0A3N4KRJ6"/>
<dbReference type="EMBL" id="ML119124">
    <property type="protein sequence ID" value="RPB13116.1"/>
    <property type="molecule type" value="Genomic_DNA"/>
</dbReference>
<evidence type="ECO:0000313" key="1">
    <source>
        <dbReference type="EMBL" id="RPB13116.1"/>
    </source>
</evidence>
<proteinExistence type="predicted"/>
<name>A0A3N4KRJ6_9PEZI</name>
<reference evidence="1 2" key="1">
    <citation type="journal article" date="2018" name="Nat. Ecol. Evol.">
        <title>Pezizomycetes genomes reveal the molecular basis of ectomycorrhizal truffle lifestyle.</title>
        <authorList>
            <person name="Murat C."/>
            <person name="Payen T."/>
            <person name="Noel B."/>
            <person name="Kuo A."/>
            <person name="Morin E."/>
            <person name="Chen J."/>
            <person name="Kohler A."/>
            <person name="Krizsan K."/>
            <person name="Balestrini R."/>
            <person name="Da Silva C."/>
            <person name="Montanini B."/>
            <person name="Hainaut M."/>
            <person name="Levati E."/>
            <person name="Barry K.W."/>
            <person name="Belfiori B."/>
            <person name="Cichocki N."/>
            <person name="Clum A."/>
            <person name="Dockter R.B."/>
            <person name="Fauchery L."/>
            <person name="Guy J."/>
            <person name="Iotti M."/>
            <person name="Le Tacon F."/>
            <person name="Lindquist E.A."/>
            <person name="Lipzen A."/>
            <person name="Malagnac F."/>
            <person name="Mello A."/>
            <person name="Molinier V."/>
            <person name="Miyauchi S."/>
            <person name="Poulain J."/>
            <person name="Riccioni C."/>
            <person name="Rubini A."/>
            <person name="Sitrit Y."/>
            <person name="Splivallo R."/>
            <person name="Traeger S."/>
            <person name="Wang M."/>
            <person name="Zifcakova L."/>
            <person name="Wipf D."/>
            <person name="Zambonelli A."/>
            <person name="Paolocci F."/>
            <person name="Nowrousian M."/>
            <person name="Ottonello S."/>
            <person name="Baldrian P."/>
            <person name="Spatafora J.W."/>
            <person name="Henrissat B."/>
            <person name="Nagy L.G."/>
            <person name="Aury J.M."/>
            <person name="Wincker P."/>
            <person name="Grigoriev I.V."/>
            <person name="Bonfante P."/>
            <person name="Martin F.M."/>
        </authorList>
    </citation>
    <scope>NUCLEOTIDE SEQUENCE [LARGE SCALE GENOMIC DNA]</scope>
    <source>
        <strain evidence="1 2">CCBAS932</strain>
    </source>
</reference>
<sequence length="179" mass="19433">MRLHLQREIRASSVSVIIGTGNEVVKPYYDPSLSRKGGITLYPLRDIPNPRNAAQALGPLSACHLGPVLDDIAVNHDALHDGRVLTRRKRGMTGLGPRPRQPDGINCLVPIVSHLSAQRCTPRRGSGRCFVGKIIGGKTTLQEARDVQKLMNLYITTAAGAAPISDNQLCDPRNLVLVF</sequence>
<organism evidence="1 2">
    <name type="scientific">Morchella conica CCBAS932</name>
    <dbReference type="NCBI Taxonomy" id="1392247"/>
    <lineage>
        <taxon>Eukaryota</taxon>
        <taxon>Fungi</taxon>
        <taxon>Dikarya</taxon>
        <taxon>Ascomycota</taxon>
        <taxon>Pezizomycotina</taxon>
        <taxon>Pezizomycetes</taxon>
        <taxon>Pezizales</taxon>
        <taxon>Morchellaceae</taxon>
        <taxon>Morchella</taxon>
    </lineage>
</organism>
<dbReference type="InParanoid" id="A0A3N4KRJ6"/>
<evidence type="ECO:0000313" key="2">
    <source>
        <dbReference type="Proteomes" id="UP000277580"/>
    </source>
</evidence>
<accession>A0A3N4KRJ6</accession>
<dbReference type="Proteomes" id="UP000277580">
    <property type="component" value="Unassembled WGS sequence"/>
</dbReference>